<sequence>MTTEVFHLPLYKFVCKECGHNESLLLGMSAPVPPCERCGGILSKQITNISSFGSSSGSESCGSCSGGSCSTCGH</sequence>
<dbReference type="SMART" id="SM00834">
    <property type="entry name" value="CxxC_CXXC_SSSS"/>
    <property type="match status" value="1"/>
</dbReference>
<dbReference type="AlphaFoldDB" id="A0A7C1H4P7"/>
<reference evidence="3" key="1">
    <citation type="journal article" date="2020" name="mSystems">
        <title>Genome- and Community-Level Interaction Insights into Carbon Utilization and Element Cycling Functions of Hydrothermarchaeota in Hydrothermal Sediment.</title>
        <authorList>
            <person name="Zhou Z."/>
            <person name="Liu Y."/>
            <person name="Xu W."/>
            <person name="Pan J."/>
            <person name="Luo Z.H."/>
            <person name="Li M."/>
        </authorList>
    </citation>
    <scope>NUCLEOTIDE SEQUENCE [LARGE SCALE GENOMIC DNA]</scope>
    <source>
        <strain evidence="3">SpSt-1179</strain>
    </source>
</reference>
<feature type="domain" description="Putative regulatory protein FmdB zinc ribbon" evidence="2">
    <location>
        <begin position="9"/>
        <end position="47"/>
    </location>
</feature>
<protein>
    <submittedName>
        <fullName evidence="3">Zinc ribbon domain-containing protein</fullName>
    </submittedName>
</protein>
<name>A0A7C1H4P7_9BACT</name>
<evidence type="ECO:0000259" key="2">
    <source>
        <dbReference type="SMART" id="SM00834"/>
    </source>
</evidence>
<organism evidence="3">
    <name type="scientific">Mesotoga infera</name>
    <dbReference type="NCBI Taxonomy" id="1236046"/>
    <lineage>
        <taxon>Bacteria</taxon>
        <taxon>Thermotogati</taxon>
        <taxon>Thermotogota</taxon>
        <taxon>Thermotogae</taxon>
        <taxon>Kosmotogales</taxon>
        <taxon>Kosmotogaceae</taxon>
        <taxon>Mesotoga</taxon>
    </lineage>
</organism>
<dbReference type="PROSITE" id="PS00197">
    <property type="entry name" value="2FE2S_FER_1"/>
    <property type="match status" value="1"/>
</dbReference>
<dbReference type="InterPro" id="IPR013429">
    <property type="entry name" value="Regulatory_FmdB_Zinc_ribbon"/>
</dbReference>
<gene>
    <name evidence="3" type="ORF">ENN47_09745</name>
</gene>
<evidence type="ECO:0000256" key="1">
    <source>
        <dbReference type="SAM" id="MobiDB-lite"/>
    </source>
</evidence>
<dbReference type="GO" id="GO:0051537">
    <property type="term" value="F:2 iron, 2 sulfur cluster binding"/>
    <property type="evidence" value="ECO:0007669"/>
    <property type="project" value="InterPro"/>
</dbReference>
<dbReference type="Proteomes" id="UP000886198">
    <property type="component" value="Unassembled WGS sequence"/>
</dbReference>
<comment type="caution">
    <text evidence="3">The sequence shown here is derived from an EMBL/GenBank/DDBJ whole genome shotgun (WGS) entry which is preliminary data.</text>
</comment>
<dbReference type="InterPro" id="IPR006058">
    <property type="entry name" value="2Fe2S_fd_BS"/>
</dbReference>
<accession>A0A7C1H4P7</accession>
<dbReference type="EMBL" id="DSBT01000303">
    <property type="protein sequence ID" value="HDP78445.1"/>
    <property type="molecule type" value="Genomic_DNA"/>
</dbReference>
<feature type="region of interest" description="Disordered" evidence="1">
    <location>
        <begin position="51"/>
        <end position="74"/>
    </location>
</feature>
<proteinExistence type="predicted"/>
<dbReference type="NCBIfam" id="TIGR02605">
    <property type="entry name" value="CxxC_CxxC_SSSS"/>
    <property type="match status" value="1"/>
</dbReference>
<evidence type="ECO:0000313" key="3">
    <source>
        <dbReference type="EMBL" id="HDP78445.1"/>
    </source>
</evidence>